<proteinExistence type="predicted"/>
<dbReference type="STRING" id="561184.SAMN05216376_102331"/>
<accession>A0A225QQU0</accession>
<dbReference type="GO" id="GO:0016491">
    <property type="term" value="F:oxidoreductase activity"/>
    <property type="evidence" value="ECO:0007669"/>
    <property type="project" value="UniProtKB-KW"/>
</dbReference>
<keyword evidence="1" id="KW-0560">Oxidoreductase</keyword>
<comment type="caution">
    <text evidence="1">The sequence shown here is derived from an EMBL/GenBank/DDBJ whole genome shotgun (WGS) entry which is preliminary data.</text>
</comment>
<dbReference type="EC" id="1.6.5.3" evidence="1"/>
<gene>
    <name evidence="1" type="ORF">OA50_03364</name>
</gene>
<organism evidence="1 2">
    <name type="scientific">Mameliella alba</name>
    <dbReference type="NCBI Taxonomy" id="561184"/>
    <lineage>
        <taxon>Bacteria</taxon>
        <taxon>Pseudomonadati</taxon>
        <taxon>Pseudomonadota</taxon>
        <taxon>Alphaproteobacteria</taxon>
        <taxon>Rhodobacterales</taxon>
        <taxon>Roseobacteraceae</taxon>
        <taxon>Mameliella</taxon>
    </lineage>
</organism>
<dbReference type="OrthoDB" id="7866241at2"/>
<keyword evidence="2" id="KW-1185">Reference proteome</keyword>
<reference evidence="1 2" key="1">
    <citation type="submission" date="2014-10" db="EMBL/GenBank/DDBJ databases">
        <title>Genome sequence of Ponticoccus sp. strain UMTAT08 isolated from clonal culture of toxic dinoflagellate Alexandrium tamiyavanichii.</title>
        <authorList>
            <person name="Gan H.Y."/>
            <person name="Muhd D.-D."/>
            <person name="Mohd Noor M.E."/>
            <person name="Yeong Y.S."/>
            <person name="Usup G."/>
        </authorList>
    </citation>
    <scope>NUCLEOTIDE SEQUENCE [LARGE SCALE GENOMIC DNA]</scope>
    <source>
        <strain evidence="1 2">UMTAT08</strain>
    </source>
</reference>
<name>A0A0B3S6N8_9RHOB</name>
<evidence type="ECO:0000313" key="1">
    <source>
        <dbReference type="EMBL" id="KHQ52346.1"/>
    </source>
</evidence>
<evidence type="ECO:0000313" key="2">
    <source>
        <dbReference type="Proteomes" id="UP000030960"/>
    </source>
</evidence>
<protein>
    <submittedName>
        <fullName evidence="1">NADH dehydrogenase subunit K</fullName>
        <ecNumber evidence="1">1.6.5.3</ecNumber>
    </submittedName>
</protein>
<dbReference type="RefSeq" id="WP_043143630.1">
    <property type="nucleotide sequence ID" value="NZ_AP022337.1"/>
</dbReference>
<accession>A0A0B3S6N8</accession>
<dbReference type="AlphaFoldDB" id="A0A0B3S6N8"/>
<dbReference type="EMBL" id="JSUQ01000012">
    <property type="protein sequence ID" value="KHQ52346.1"/>
    <property type="molecule type" value="Genomic_DNA"/>
</dbReference>
<sequence length="64" mass="7339">MSGFWDVVLSPTGLVLYAGFWAFKIVAGAWVLRRAMLLLPVRAQVWTEDRLARLKLRGRRRPLG</sequence>
<dbReference type="Proteomes" id="UP000030960">
    <property type="component" value="Unassembled WGS sequence"/>
</dbReference>